<evidence type="ECO:0000313" key="2">
    <source>
        <dbReference type="Proteomes" id="UP000589485"/>
    </source>
</evidence>
<dbReference type="OrthoDB" id="9306952at2759"/>
<name>A0A7K7TH68_9TYRA</name>
<keyword evidence="2" id="KW-1185">Reference proteome</keyword>
<dbReference type="InterPro" id="IPR018154">
    <property type="entry name" value="TLV/ENV_coat_polyprotein"/>
</dbReference>
<sequence length="86" mass="9742">EVSDPRTLWEIMQASYGILNKTNPDLIRECWLCYNIRPPFYEAIGITAKAKRVNGSNPKECLWKKTKENVQGITLSQVTGQGRCIG</sequence>
<feature type="non-terminal residue" evidence="1">
    <location>
        <position position="86"/>
    </location>
</feature>
<organism evidence="1 2">
    <name type="scientific">Sapayoa aenigma</name>
    <name type="common">broad-billed sapayoa</name>
    <dbReference type="NCBI Taxonomy" id="239371"/>
    <lineage>
        <taxon>Eukaryota</taxon>
        <taxon>Metazoa</taxon>
        <taxon>Chordata</taxon>
        <taxon>Craniata</taxon>
        <taxon>Vertebrata</taxon>
        <taxon>Euteleostomi</taxon>
        <taxon>Archelosauria</taxon>
        <taxon>Archosauria</taxon>
        <taxon>Dinosauria</taxon>
        <taxon>Saurischia</taxon>
        <taxon>Theropoda</taxon>
        <taxon>Coelurosauria</taxon>
        <taxon>Aves</taxon>
        <taxon>Neognathae</taxon>
        <taxon>Neoaves</taxon>
        <taxon>Telluraves</taxon>
        <taxon>Australaves</taxon>
        <taxon>Passeriformes</taxon>
        <taxon>Tyrannidae</taxon>
        <taxon>Sapayoa</taxon>
    </lineage>
</organism>
<dbReference type="Pfam" id="PF00429">
    <property type="entry name" value="TLV_coat"/>
    <property type="match status" value="1"/>
</dbReference>
<accession>A0A7K7TH68</accession>
<comment type="caution">
    <text evidence="1">The sequence shown here is derived from an EMBL/GenBank/DDBJ whole genome shotgun (WGS) entry which is preliminary data.</text>
</comment>
<reference evidence="1 2" key="1">
    <citation type="submission" date="2019-09" db="EMBL/GenBank/DDBJ databases">
        <title>Bird 10,000 Genomes (B10K) Project - Family phase.</title>
        <authorList>
            <person name="Zhang G."/>
        </authorList>
    </citation>
    <scope>NUCLEOTIDE SEQUENCE [LARGE SCALE GENOMIC DNA]</scope>
    <source>
        <strain evidence="1">B10K-DU-030-41</strain>
        <tissue evidence="1">Muscle</tissue>
    </source>
</reference>
<protein>
    <submittedName>
        <fullName evidence="1">ENV2 protein</fullName>
    </submittedName>
</protein>
<dbReference type="AlphaFoldDB" id="A0A7K7TH68"/>
<gene>
    <name evidence="1" type="primary">Fv4_0</name>
    <name evidence="1" type="ORF">SAPAEN_R14919</name>
</gene>
<feature type="non-terminal residue" evidence="1">
    <location>
        <position position="1"/>
    </location>
</feature>
<dbReference type="Proteomes" id="UP000589485">
    <property type="component" value="Unassembled WGS sequence"/>
</dbReference>
<evidence type="ECO:0000313" key="1">
    <source>
        <dbReference type="EMBL" id="NXA15434.1"/>
    </source>
</evidence>
<dbReference type="EMBL" id="VZSY01002348">
    <property type="protein sequence ID" value="NXA15434.1"/>
    <property type="molecule type" value="Genomic_DNA"/>
</dbReference>
<proteinExistence type="predicted"/>